<keyword evidence="7" id="KW-1185">Reference proteome</keyword>
<sequence length="336" mass="38704">MTGRFAHTAPFPYETMFEKSDLLERLEIAVTWGHYEIRVLRFHLTSFEPGRVISFHNHSTYEFHFIPRGAGRVILGDQPYSLSEGMLYLTGPGVMHYQEADSQQAMEELCLHLDIVPKTNPSVDPWEAAEAEECMQKLNALPPRPAQDSYGAMPCFLDAYEACESKRLGYYTDIRMQVISILLKTIQAYDSGEVGMEAPSRDMVAYRYEYAVRYMEANYTSGLRLEDVAEKLDLSARQLQRIFRDIDPTRPFSRVLEDIRLRAVCDRLRTGSLSIERIAELEGFSTAAYLHTVFRKRMGMSPSVYRRAKQSELHRQPSEAPIPFFSHSKNEVNHHE</sequence>
<evidence type="ECO:0000313" key="7">
    <source>
        <dbReference type="Proteomes" id="UP000605427"/>
    </source>
</evidence>
<name>A0ABQ1ZSM2_9BACL</name>
<dbReference type="PANTHER" id="PTHR43280:SF2">
    <property type="entry name" value="HTH-TYPE TRANSCRIPTIONAL REGULATOR EXSA"/>
    <property type="match status" value="1"/>
</dbReference>
<dbReference type="Pfam" id="PF07883">
    <property type="entry name" value="Cupin_2"/>
    <property type="match status" value="1"/>
</dbReference>
<dbReference type="InterPro" id="IPR014710">
    <property type="entry name" value="RmlC-like_jellyroll"/>
</dbReference>
<dbReference type="InterPro" id="IPR018062">
    <property type="entry name" value="HTH_AraC-typ_CS"/>
</dbReference>
<dbReference type="EMBL" id="BMDD01000001">
    <property type="protein sequence ID" value="GGH74738.1"/>
    <property type="molecule type" value="Genomic_DNA"/>
</dbReference>
<keyword evidence="2" id="KW-0238">DNA-binding</keyword>
<proteinExistence type="predicted"/>
<evidence type="ECO:0000259" key="5">
    <source>
        <dbReference type="PROSITE" id="PS01124"/>
    </source>
</evidence>
<dbReference type="SUPFAM" id="SSF46689">
    <property type="entry name" value="Homeodomain-like"/>
    <property type="match status" value="2"/>
</dbReference>
<dbReference type="RefSeq" id="WP_172247194.1">
    <property type="nucleotide sequence ID" value="NZ_BMDD01000001.1"/>
</dbReference>
<organism evidence="6 7">
    <name type="scientific">Saccharibacillus endophyticus</name>
    <dbReference type="NCBI Taxonomy" id="2060666"/>
    <lineage>
        <taxon>Bacteria</taxon>
        <taxon>Bacillati</taxon>
        <taxon>Bacillota</taxon>
        <taxon>Bacilli</taxon>
        <taxon>Bacillales</taxon>
        <taxon>Paenibacillaceae</taxon>
        <taxon>Saccharibacillus</taxon>
    </lineage>
</organism>
<dbReference type="InterPro" id="IPR018060">
    <property type="entry name" value="HTH_AraC"/>
</dbReference>
<dbReference type="Gene3D" id="1.10.10.60">
    <property type="entry name" value="Homeodomain-like"/>
    <property type="match status" value="1"/>
</dbReference>
<evidence type="ECO:0000256" key="1">
    <source>
        <dbReference type="ARBA" id="ARBA00023015"/>
    </source>
</evidence>
<evidence type="ECO:0000313" key="6">
    <source>
        <dbReference type="EMBL" id="GGH74738.1"/>
    </source>
</evidence>
<reference evidence="7" key="1">
    <citation type="journal article" date="2019" name="Int. J. Syst. Evol. Microbiol.">
        <title>The Global Catalogue of Microorganisms (GCM) 10K type strain sequencing project: providing services to taxonomists for standard genome sequencing and annotation.</title>
        <authorList>
            <consortium name="The Broad Institute Genomics Platform"/>
            <consortium name="The Broad Institute Genome Sequencing Center for Infectious Disease"/>
            <person name="Wu L."/>
            <person name="Ma J."/>
        </authorList>
    </citation>
    <scope>NUCLEOTIDE SEQUENCE [LARGE SCALE GENOMIC DNA]</scope>
    <source>
        <strain evidence="7">CCM 8702</strain>
    </source>
</reference>
<keyword evidence="3" id="KW-0804">Transcription</keyword>
<dbReference type="SMART" id="SM00342">
    <property type="entry name" value="HTH_ARAC"/>
    <property type="match status" value="1"/>
</dbReference>
<keyword evidence="1" id="KW-0805">Transcription regulation</keyword>
<evidence type="ECO:0000256" key="4">
    <source>
        <dbReference type="SAM" id="MobiDB-lite"/>
    </source>
</evidence>
<feature type="region of interest" description="Disordered" evidence="4">
    <location>
        <begin position="308"/>
        <end position="336"/>
    </location>
</feature>
<accession>A0ABQ1ZSM2</accession>
<evidence type="ECO:0000256" key="3">
    <source>
        <dbReference type="ARBA" id="ARBA00023163"/>
    </source>
</evidence>
<evidence type="ECO:0000256" key="2">
    <source>
        <dbReference type="ARBA" id="ARBA00023125"/>
    </source>
</evidence>
<dbReference type="InterPro" id="IPR013096">
    <property type="entry name" value="Cupin_2"/>
</dbReference>
<dbReference type="Gene3D" id="2.60.120.10">
    <property type="entry name" value="Jelly Rolls"/>
    <property type="match status" value="1"/>
</dbReference>
<dbReference type="Pfam" id="PF12833">
    <property type="entry name" value="HTH_18"/>
    <property type="match status" value="1"/>
</dbReference>
<dbReference type="PROSITE" id="PS01124">
    <property type="entry name" value="HTH_ARAC_FAMILY_2"/>
    <property type="match status" value="1"/>
</dbReference>
<dbReference type="InterPro" id="IPR011051">
    <property type="entry name" value="RmlC_Cupin_sf"/>
</dbReference>
<dbReference type="SUPFAM" id="SSF51182">
    <property type="entry name" value="RmlC-like cupins"/>
    <property type="match status" value="1"/>
</dbReference>
<feature type="domain" description="HTH araC/xylS-type" evidence="5">
    <location>
        <begin position="209"/>
        <end position="308"/>
    </location>
</feature>
<dbReference type="PANTHER" id="PTHR43280">
    <property type="entry name" value="ARAC-FAMILY TRANSCRIPTIONAL REGULATOR"/>
    <property type="match status" value="1"/>
</dbReference>
<protein>
    <recommendedName>
        <fullName evidence="5">HTH araC/xylS-type domain-containing protein</fullName>
    </recommendedName>
</protein>
<dbReference type="InterPro" id="IPR009057">
    <property type="entry name" value="Homeodomain-like_sf"/>
</dbReference>
<gene>
    <name evidence="6" type="ORF">GCM10007362_15150</name>
</gene>
<dbReference type="PROSITE" id="PS00041">
    <property type="entry name" value="HTH_ARAC_FAMILY_1"/>
    <property type="match status" value="1"/>
</dbReference>
<comment type="caution">
    <text evidence="6">The sequence shown here is derived from an EMBL/GenBank/DDBJ whole genome shotgun (WGS) entry which is preliminary data.</text>
</comment>
<dbReference type="Proteomes" id="UP000605427">
    <property type="component" value="Unassembled WGS sequence"/>
</dbReference>